<accession>A0A3N9W0E0</accession>
<evidence type="ECO:0000313" key="2">
    <source>
        <dbReference type="Proteomes" id="UP000282312"/>
    </source>
</evidence>
<dbReference type="AlphaFoldDB" id="A0A3N9W0E0"/>
<dbReference type="OrthoDB" id="3371391at2"/>
<proteinExistence type="predicted"/>
<comment type="caution">
    <text evidence="1">The sequence shown here is derived from an EMBL/GenBank/DDBJ whole genome shotgun (WGS) entry which is preliminary data.</text>
</comment>
<keyword evidence="2" id="KW-1185">Reference proteome</keyword>
<reference evidence="1 2" key="1">
    <citation type="submission" date="2018-05" db="EMBL/GenBank/DDBJ databases">
        <title>Micromonospora from Atacama Desert.</title>
        <authorList>
            <person name="Carro L."/>
            <person name="Goodfellow M."/>
            <person name="Klenk H.-P."/>
        </authorList>
    </citation>
    <scope>NUCLEOTIDE SEQUENCE [LARGE SCALE GENOMIC DNA]</scope>
    <source>
        <strain evidence="1 2">LB39</strain>
    </source>
</reference>
<dbReference type="EMBL" id="QGSZ01000389">
    <property type="protein sequence ID" value="RQW94203.1"/>
    <property type="molecule type" value="Genomic_DNA"/>
</dbReference>
<sequence>MRTICYVSAIDPAQPSTVHARYVHFDGYPSALIAHLRGIWATTARRETQALIDAVLAHDWYYLGSDVTPDTRSFPHQHPVGGVGVTFDDTEPEPATVFPLSRAGDLDASWIYVISPADDTVTVHTSDGDPIGVHSLG</sequence>
<dbReference type="RefSeq" id="WP_124778343.1">
    <property type="nucleotide sequence ID" value="NZ_QGSZ01000389.1"/>
</dbReference>
<dbReference type="Proteomes" id="UP000282312">
    <property type="component" value="Unassembled WGS sequence"/>
</dbReference>
<organism evidence="1 2">
    <name type="scientific">Micromonospora inaquosa</name>
    <dbReference type="NCBI Taxonomy" id="2203716"/>
    <lineage>
        <taxon>Bacteria</taxon>
        <taxon>Bacillati</taxon>
        <taxon>Actinomycetota</taxon>
        <taxon>Actinomycetes</taxon>
        <taxon>Micromonosporales</taxon>
        <taxon>Micromonosporaceae</taxon>
        <taxon>Micromonospora</taxon>
    </lineage>
</organism>
<gene>
    <name evidence="1" type="ORF">DLJ59_34800</name>
</gene>
<name>A0A3N9W0E0_9ACTN</name>
<protein>
    <submittedName>
        <fullName evidence="1">Uncharacterized protein</fullName>
    </submittedName>
</protein>
<evidence type="ECO:0000313" key="1">
    <source>
        <dbReference type="EMBL" id="RQW94203.1"/>
    </source>
</evidence>